<accession>A0A1Y2T6H1</accession>
<dbReference type="SUPFAM" id="SSF52518">
    <property type="entry name" value="Thiamin diphosphate-binding fold (THDP-binding)"/>
    <property type="match status" value="1"/>
</dbReference>
<keyword evidence="2" id="KW-0560">Oxidoreductase</keyword>
<feature type="domain" description="Transketolase-like pyrimidine-binding" evidence="4">
    <location>
        <begin position="4"/>
        <end position="179"/>
    </location>
</feature>
<dbReference type="SUPFAM" id="SSF52922">
    <property type="entry name" value="TK C-terminal domain-like"/>
    <property type="match status" value="1"/>
</dbReference>
<dbReference type="CDD" id="cd07036">
    <property type="entry name" value="TPP_PYR_E1-PDHc-beta_like"/>
    <property type="match status" value="1"/>
</dbReference>
<evidence type="ECO:0000256" key="2">
    <source>
        <dbReference type="ARBA" id="ARBA00023002"/>
    </source>
</evidence>
<dbReference type="Pfam" id="PF02780">
    <property type="entry name" value="Transketolase_C"/>
    <property type="match status" value="1"/>
</dbReference>
<dbReference type="EMBL" id="LWLV01000157">
    <property type="protein sequence ID" value="OTA41909.1"/>
    <property type="molecule type" value="Genomic_DNA"/>
</dbReference>
<dbReference type="InterPro" id="IPR033248">
    <property type="entry name" value="Transketolase_C"/>
</dbReference>
<evidence type="ECO:0000313" key="6">
    <source>
        <dbReference type="Proteomes" id="UP000194267"/>
    </source>
</evidence>
<dbReference type="InterPro" id="IPR005475">
    <property type="entry name" value="Transketolase-like_Pyr-bd"/>
</dbReference>
<evidence type="ECO:0000313" key="5">
    <source>
        <dbReference type="EMBL" id="OTA41909.1"/>
    </source>
</evidence>
<dbReference type="FunFam" id="3.40.50.970:FF:000001">
    <property type="entry name" value="Pyruvate dehydrogenase E1 beta subunit"/>
    <property type="match status" value="1"/>
</dbReference>
<proteinExistence type="predicted"/>
<name>A0A1Y2T6H1_SYMTR</name>
<dbReference type="Gene3D" id="3.40.50.970">
    <property type="match status" value="1"/>
</dbReference>
<comment type="cofactor">
    <cofactor evidence="1">
        <name>thiamine diphosphate</name>
        <dbReference type="ChEBI" id="CHEBI:58937"/>
    </cofactor>
</comment>
<keyword evidence="3" id="KW-0786">Thiamine pyrophosphate</keyword>
<dbReference type="Gene3D" id="3.40.50.920">
    <property type="match status" value="1"/>
</dbReference>
<dbReference type="Pfam" id="PF02779">
    <property type="entry name" value="Transket_pyr"/>
    <property type="match status" value="1"/>
</dbReference>
<dbReference type="AlphaFoldDB" id="A0A1Y2T6H1"/>
<evidence type="ECO:0000256" key="3">
    <source>
        <dbReference type="ARBA" id="ARBA00023052"/>
    </source>
</evidence>
<gene>
    <name evidence="5" type="ORF">A6D92_02900</name>
</gene>
<dbReference type="PANTHER" id="PTHR43257">
    <property type="entry name" value="PYRUVATE DEHYDROGENASE E1 COMPONENT BETA SUBUNIT"/>
    <property type="match status" value="1"/>
</dbReference>
<dbReference type="InterPro" id="IPR009014">
    <property type="entry name" value="Transketo_C/PFOR_II"/>
</dbReference>
<sequence>MPVMNLVEAVRDALRTEMRRDPDVWIVGEDVGKKGGVFGATLGLYDEFGPQRVMDSPLTESAIVGVGIGAALYGTKPVCEIQFADFIFPAMNQIVSEAAKMRYRSNGAWSVPMVIRAPFGGGVHGGLYHSQSVEQYFTNTAGLKVVVPSTPYDAKGLLIAAIRDPDPVLFFEHKGLYRAVKGEVPEGDYTIPIGKAEVKRDGTDITVITYGKVVHFCLEAAEQLSREGYEALVLDLRTLLPLDREAIVAAARKTGKVLIAHEAGKTHGVGAEVAAIIAEECLFDLDAPIMRLCGPDVPAMPYAAPMEKFYMLSTEKCLAAMRELARF</sequence>
<evidence type="ECO:0000259" key="4">
    <source>
        <dbReference type="SMART" id="SM00861"/>
    </source>
</evidence>
<dbReference type="InterPro" id="IPR029061">
    <property type="entry name" value="THDP-binding"/>
</dbReference>
<dbReference type="Proteomes" id="UP000194267">
    <property type="component" value="Unassembled WGS sequence"/>
</dbReference>
<comment type="caution">
    <text evidence="5">The sequence shown here is derived from an EMBL/GenBank/DDBJ whole genome shotgun (WGS) entry which is preliminary data.</text>
</comment>
<reference evidence="6" key="1">
    <citation type="submission" date="2016-04" db="EMBL/GenBank/DDBJ databases">
        <authorList>
            <person name="Antunes L.P."/>
            <person name="Martins L.F."/>
            <person name="Pereira R.V."/>
            <person name="Thomas A.M."/>
            <person name="Barbosa D."/>
            <person name="Nascimento L."/>
            <person name="Silva G.M."/>
            <person name="Condomitti G.W."/>
            <person name="Digiampietri L.A."/>
            <person name="Lombardi K.C."/>
            <person name="Ramos P.L."/>
            <person name="Quaggio R.B."/>
            <person name="Oliveira J.C."/>
            <person name="Pascon R.C."/>
            <person name="Cruz J.B."/>
            <person name="Silva A.M."/>
            <person name="Setubal J.C."/>
        </authorList>
    </citation>
    <scope>NUCLEOTIDE SEQUENCE [LARGE SCALE GENOMIC DNA]</scope>
</reference>
<dbReference type="PANTHER" id="PTHR43257:SF2">
    <property type="entry name" value="PYRUVATE DEHYDROGENASE E1 COMPONENT SUBUNIT BETA"/>
    <property type="match status" value="1"/>
</dbReference>
<dbReference type="FunFam" id="3.40.50.920:FF:000001">
    <property type="entry name" value="Pyruvate dehydrogenase E1 beta subunit"/>
    <property type="match status" value="1"/>
</dbReference>
<protein>
    <submittedName>
        <fullName evidence="5">2-oxoisovalerate dehydrogenase</fullName>
    </submittedName>
</protein>
<dbReference type="SMART" id="SM00861">
    <property type="entry name" value="Transket_pyr"/>
    <property type="match status" value="1"/>
</dbReference>
<dbReference type="GO" id="GO:0016491">
    <property type="term" value="F:oxidoreductase activity"/>
    <property type="evidence" value="ECO:0007669"/>
    <property type="project" value="UniProtKB-KW"/>
</dbReference>
<dbReference type="NCBIfam" id="NF006667">
    <property type="entry name" value="PRK09212.1"/>
    <property type="match status" value="1"/>
</dbReference>
<evidence type="ECO:0000256" key="1">
    <source>
        <dbReference type="ARBA" id="ARBA00001964"/>
    </source>
</evidence>
<organism evidence="5 6">
    <name type="scientific">Symbiobacterium thermophilum</name>
    <dbReference type="NCBI Taxonomy" id="2734"/>
    <lineage>
        <taxon>Bacteria</taxon>
        <taxon>Bacillati</taxon>
        <taxon>Bacillota</taxon>
        <taxon>Clostridia</taxon>
        <taxon>Eubacteriales</taxon>
        <taxon>Symbiobacteriaceae</taxon>
        <taxon>Symbiobacterium</taxon>
    </lineage>
</organism>